<feature type="domain" description="SANT" evidence="8">
    <location>
        <begin position="172"/>
        <end position="220"/>
    </location>
</feature>
<dbReference type="SUPFAM" id="SSF46689">
    <property type="entry name" value="Homeodomain-like"/>
    <property type="match status" value="2"/>
</dbReference>
<dbReference type="AlphaFoldDB" id="A0A1Y5IA74"/>
<dbReference type="InterPro" id="IPR006447">
    <property type="entry name" value="Myb_dom_plants"/>
</dbReference>
<feature type="region of interest" description="Disordered" evidence="6">
    <location>
        <begin position="223"/>
        <end position="243"/>
    </location>
</feature>
<dbReference type="PROSITE" id="PS50090">
    <property type="entry name" value="MYB_LIKE"/>
    <property type="match status" value="1"/>
</dbReference>
<evidence type="ECO:0000259" key="8">
    <source>
        <dbReference type="PROSITE" id="PS51293"/>
    </source>
</evidence>
<accession>A0A1Y5IA74</accession>
<evidence type="ECO:0000256" key="5">
    <source>
        <dbReference type="ARBA" id="ARBA00023242"/>
    </source>
</evidence>
<feature type="compositionally biased region" description="Polar residues" evidence="6">
    <location>
        <begin position="234"/>
        <end position="243"/>
    </location>
</feature>
<protein>
    <submittedName>
        <fullName evidence="10">Myb family transcription factor</fullName>
    </submittedName>
</protein>
<sequence>MTGEEGIRERVRVTSRHMSTLDFGYGDAGFMYSSLGLLGTDSVSWSFEEDKFFETNLAQYDGWPITGDDYWGQLQQQMPQKAVQELKDRYAKLKEDIREIESGFVSLPEYYDEGVDSEDYVTAEVSFAPMKTVKAQPTAPAVQAPAPAAPPAKKSKNVPKTGDQERRKGVPWTEEEHRLFLLGLNKFGKGDWRSISRNFVVTRTPTQVASHAQKYFIRLNSMSKKDNKRRSSIHDITSATGRD</sequence>
<dbReference type="EMBL" id="KZ155826">
    <property type="protein sequence ID" value="OUS43895.1"/>
    <property type="molecule type" value="Genomic_DNA"/>
</dbReference>
<comment type="subcellular location">
    <subcellularLocation>
        <location evidence="1">Nucleus</location>
    </subcellularLocation>
</comment>
<feature type="region of interest" description="Disordered" evidence="6">
    <location>
        <begin position="139"/>
        <end position="170"/>
    </location>
</feature>
<organism evidence="10">
    <name type="scientific">Ostreococcus tauri</name>
    <name type="common">Marine green alga</name>
    <dbReference type="NCBI Taxonomy" id="70448"/>
    <lineage>
        <taxon>Eukaryota</taxon>
        <taxon>Viridiplantae</taxon>
        <taxon>Chlorophyta</taxon>
        <taxon>Mamiellophyceae</taxon>
        <taxon>Mamiellales</taxon>
        <taxon>Bathycoccaceae</taxon>
        <taxon>Ostreococcus</taxon>
    </lineage>
</organism>
<keyword evidence="4" id="KW-0804">Transcription</keyword>
<dbReference type="PROSITE" id="PS51293">
    <property type="entry name" value="SANT"/>
    <property type="match status" value="1"/>
</dbReference>
<dbReference type="InterPro" id="IPR017930">
    <property type="entry name" value="Myb_dom"/>
</dbReference>
<dbReference type="Proteomes" id="UP000195557">
    <property type="component" value="Unassembled WGS sequence"/>
</dbReference>
<dbReference type="PROSITE" id="PS51294">
    <property type="entry name" value="HTH_MYB"/>
    <property type="match status" value="1"/>
</dbReference>
<evidence type="ECO:0000256" key="3">
    <source>
        <dbReference type="ARBA" id="ARBA00023125"/>
    </source>
</evidence>
<dbReference type="PANTHER" id="PTHR44042:SF67">
    <property type="entry name" value="MYB-LIKE PROTEIN I"/>
    <property type="match status" value="1"/>
</dbReference>
<dbReference type="GO" id="GO:0005634">
    <property type="term" value="C:nucleus"/>
    <property type="evidence" value="ECO:0007669"/>
    <property type="project" value="UniProtKB-SubCell"/>
</dbReference>
<dbReference type="InterPro" id="IPR009057">
    <property type="entry name" value="Homeodomain-like_sf"/>
</dbReference>
<evidence type="ECO:0000259" key="7">
    <source>
        <dbReference type="PROSITE" id="PS50090"/>
    </source>
</evidence>
<keyword evidence="2" id="KW-0805">Transcription regulation</keyword>
<evidence type="ECO:0000256" key="4">
    <source>
        <dbReference type="ARBA" id="ARBA00023163"/>
    </source>
</evidence>
<dbReference type="Pfam" id="PF00249">
    <property type="entry name" value="Myb_DNA-binding"/>
    <property type="match status" value="1"/>
</dbReference>
<name>A0A1Y5IA74_OSTTA</name>
<proteinExistence type="predicted"/>
<gene>
    <name evidence="10" type="ORF">BE221DRAFT_79504</name>
</gene>
<dbReference type="NCBIfam" id="TIGR01557">
    <property type="entry name" value="myb_SHAQKYF"/>
    <property type="match status" value="1"/>
</dbReference>
<keyword evidence="5" id="KW-0539">Nucleus</keyword>
<dbReference type="eggNOG" id="KOG0724">
    <property type="taxonomic scope" value="Eukaryota"/>
</dbReference>
<dbReference type="PANTHER" id="PTHR44042">
    <property type="entry name" value="DUPLICATED HOMEODOMAIN-LIKE SUPERFAMILY PROTEIN-RELATED"/>
    <property type="match status" value="1"/>
</dbReference>
<evidence type="ECO:0000259" key="9">
    <source>
        <dbReference type="PROSITE" id="PS51294"/>
    </source>
</evidence>
<feature type="domain" description="HTH myb-type" evidence="9">
    <location>
        <begin position="164"/>
        <end position="220"/>
    </location>
</feature>
<dbReference type="GO" id="GO:0003677">
    <property type="term" value="F:DNA binding"/>
    <property type="evidence" value="ECO:0007669"/>
    <property type="project" value="UniProtKB-KW"/>
</dbReference>
<feature type="domain" description="Myb-like" evidence="7">
    <location>
        <begin position="164"/>
        <end position="216"/>
    </location>
</feature>
<dbReference type="CDD" id="cd00167">
    <property type="entry name" value="SANT"/>
    <property type="match status" value="2"/>
</dbReference>
<evidence type="ECO:0000256" key="2">
    <source>
        <dbReference type="ARBA" id="ARBA00023015"/>
    </source>
</evidence>
<evidence type="ECO:0000256" key="1">
    <source>
        <dbReference type="ARBA" id="ARBA00004123"/>
    </source>
</evidence>
<dbReference type="SMART" id="SM00717">
    <property type="entry name" value="SANT"/>
    <property type="match status" value="2"/>
</dbReference>
<keyword evidence="3" id="KW-0238">DNA-binding</keyword>
<evidence type="ECO:0000256" key="6">
    <source>
        <dbReference type="SAM" id="MobiDB-lite"/>
    </source>
</evidence>
<dbReference type="InterPro" id="IPR017884">
    <property type="entry name" value="SANT_dom"/>
</dbReference>
<reference evidence="10" key="1">
    <citation type="submission" date="2017-04" db="EMBL/GenBank/DDBJ databases">
        <title>Population genomics of picophytoplankton unveils novel chromosome hypervariability.</title>
        <authorList>
            <consortium name="DOE Joint Genome Institute"/>
            <person name="Blanc-Mathieu R."/>
            <person name="Krasovec M."/>
            <person name="Hebrard M."/>
            <person name="Yau S."/>
            <person name="Desgranges E."/>
            <person name="Martin J."/>
            <person name="Schackwitz W."/>
            <person name="Kuo A."/>
            <person name="Salin G."/>
            <person name="Donnadieu C."/>
            <person name="Desdevises Y."/>
            <person name="Sanchez-Ferandin S."/>
            <person name="Moreau H."/>
            <person name="Rivals E."/>
            <person name="Grigoriev I.V."/>
            <person name="Grimsley N."/>
            <person name="Eyre-Walker A."/>
            <person name="Piganeau G."/>
        </authorList>
    </citation>
    <scope>NUCLEOTIDE SEQUENCE [LARGE SCALE GENOMIC DNA]</scope>
    <source>
        <strain evidence="10">RCC 1115</strain>
    </source>
</reference>
<dbReference type="InterPro" id="IPR001005">
    <property type="entry name" value="SANT/Myb"/>
</dbReference>
<dbReference type="Gene3D" id="1.10.10.60">
    <property type="entry name" value="Homeodomain-like"/>
    <property type="match status" value="2"/>
</dbReference>
<evidence type="ECO:0000313" key="10">
    <source>
        <dbReference type="EMBL" id="OUS43895.1"/>
    </source>
</evidence>
<dbReference type="FunFam" id="1.10.10.60:FF:000009">
    <property type="entry name" value="transcription factor MYB1R1"/>
    <property type="match status" value="1"/>
</dbReference>